<evidence type="ECO:0000256" key="2">
    <source>
        <dbReference type="ARBA" id="ARBA00023015"/>
    </source>
</evidence>
<evidence type="ECO:0000313" key="7">
    <source>
        <dbReference type="Proteomes" id="UP001500320"/>
    </source>
</evidence>
<evidence type="ECO:0000256" key="3">
    <source>
        <dbReference type="ARBA" id="ARBA00023082"/>
    </source>
</evidence>
<accession>A0ABP6NST8</accession>
<dbReference type="Pfam" id="PF08281">
    <property type="entry name" value="Sigma70_r4_2"/>
    <property type="match status" value="1"/>
</dbReference>
<dbReference type="InterPro" id="IPR013324">
    <property type="entry name" value="RNA_pol_sigma_r3/r4-like"/>
</dbReference>
<evidence type="ECO:0000259" key="5">
    <source>
        <dbReference type="Pfam" id="PF08281"/>
    </source>
</evidence>
<keyword evidence="2" id="KW-0805">Transcription regulation</keyword>
<dbReference type="Proteomes" id="UP001500320">
    <property type="component" value="Unassembled WGS sequence"/>
</dbReference>
<dbReference type="PANTHER" id="PTHR30173:SF36">
    <property type="entry name" value="ECF RNA POLYMERASE SIGMA FACTOR SIGJ"/>
    <property type="match status" value="1"/>
</dbReference>
<dbReference type="SUPFAM" id="SSF88659">
    <property type="entry name" value="Sigma3 and sigma4 domains of RNA polymerase sigma factors"/>
    <property type="match status" value="1"/>
</dbReference>
<dbReference type="InterPro" id="IPR052704">
    <property type="entry name" value="ECF_Sigma-70_Domain"/>
</dbReference>
<keyword evidence="7" id="KW-1185">Reference proteome</keyword>
<feature type="domain" description="RNA polymerase sigma factor 70 region 4 type 2" evidence="5">
    <location>
        <begin position="15"/>
        <end position="64"/>
    </location>
</feature>
<dbReference type="Gene3D" id="1.10.10.10">
    <property type="entry name" value="Winged helix-like DNA-binding domain superfamily/Winged helix DNA-binding domain"/>
    <property type="match status" value="1"/>
</dbReference>
<gene>
    <name evidence="6" type="ORF">GCM10010466_53930</name>
</gene>
<reference evidence="7" key="1">
    <citation type="journal article" date="2019" name="Int. J. Syst. Evol. Microbiol.">
        <title>The Global Catalogue of Microorganisms (GCM) 10K type strain sequencing project: providing services to taxonomists for standard genome sequencing and annotation.</title>
        <authorList>
            <consortium name="The Broad Institute Genomics Platform"/>
            <consortium name="The Broad Institute Genome Sequencing Center for Infectious Disease"/>
            <person name="Wu L."/>
            <person name="Ma J."/>
        </authorList>
    </citation>
    <scope>NUCLEOTIDE SEQUENCE [LARGE SCALE GENOMIC DNA]</scope>
    <source>
        <strain evidence="7">JCM 9373</strain>
    </source>
</reference>
<protein>
    <recommendedName>
        <fullName evidence="5">RNA polymerase sigma factor 70 region 4 type 2 domain-containing protein</fullName>
    </recommendedName>
</protein>
<comment type="similarity">
    <text evidence="1">Belongs to the sigma-70 factor family. ECF subfamily.</text>
</comment>
<evidence type="ECO:0000256" key="4">
    <source>
        <dbReference type="ARBA" id="ARBA00023163"/>
    </source>
</evidence>
<evidence type="ECO:0000313" key="6">
    <source>
        <dbReference type="EMBL" id="GAA3156243.1"/>
    </source>
</evidence>
<dbReference type="EMBL" id="BAAAUT010000053">
    <property type="protein sequence ID" value="GAA3156243.1"/>
    <property type="molecule type" value="Genomic_DNA"/>
</dbReference>
<sequence>MSSTARHAAPSTPAVTALLERLTPQERAVFVLREAFSHGYREIAEALELPESTCRLLHRRALRRTGGRRGTAGRPAVPAASAVPAELPVPVVPAPRRAGDESVLTPAAR</sequence>
<evidence type="ECO:0000256" key="1">
    <source>
        <dbReference type="ARBA" id="ARBA00010641"/>
    </source>
</evidence>
<name>A0ABP6NST8_9ACTN</name>
<dbReference type="InterPro" id="IPR013249">
    <property type="entry name" value="RNA_pol_sigma70_r4_t2"/>
</dbReference>
<comment type="caution">
    <text evidence="6">The sequence shown here is derived from an EMBL/GenBank/DDBJ whole genome shotgun (WGS) entry which is preliminary data.</text>
</comment>
<dbReference type="PANTHER" id="PTHR30173">
    <property type="entry name" value="SIGMA 19 FACTOR"/>
    <property type="match status" value="1"/>
</dbReference>
<keyword evidence="4" id="KW-0804">Transcription</keyword>
<keyword evidence="3" id="KW-0731">Sigma factor</keyword>
<organism evidence="6 7">
    <name type="scientific">Planomonospora alba</name>
    <dbReference type="NCBI Taxonomy" id="161354"/>
    <lineage>
        <taxon>Bacteria</taxon>
        <taxon>Bacillati</taxon>
        <taxon>Actinomycetota</taxon>
        <taxon>Actinomycetes</taxon>
        <taxon>Streptosporangiales</taxon>
        <taxon>Streptosporangiaceae</taxon>
        <taxon>Planomonospora</taxon>
    </lineage>
</organism>
<dbReference type="RefSeq" id="WP_344864250.1">
    <property type="nucleotide sequence ID" value="NZ_BAAAUT010000053.1"/>
</dbReference>
<proteinExistence type="inferred from homology"/>
<dbReference type="InterPro" id="IPR036388">
    <property type="entry name" value="WH-like_DNA-bd_sf"/>
</dbReference>